<dbReference type="AlphaFoldDB" id="A0A6G1D019"/>
<gene>
    <name evidence="3" type="ORF">E2562_007447</name>
</gene>
<evidence type="ECO:0000313" key="3">
    <source>
        <dbReference type="EMBL" id="KAF0905667.1"/>
    </source>
</evidence>
<dbReference type="EMBL" id="SPHZ02000007">
    <property type="protein sequence ID" value="KAF0905667.1"/>
    <property type="molecule type" value="Genomic_DNA"/>
</dbReference>
<dbReference type="PANTHER" id="PTHR31061:SF25">
    <property type="entry name" value="HEPARAN-ALPHA-GLUCOSAMINIDE N-ACETYLTRANSFERASE-LIKE PROTEIN (DUF1624)"/>
    <property type="match status" value="1"/>
</dbReference>
<evidence type="ECO:0000256" key="1">
    <source>
        <dbReference type="SAM" id="MobiDB-lite"/>
    </source>
</evidence>
<feature type="region of interest" description="Disordered" evidence="1">
    <location>
        <begin position="1"/>
        <end position="20"/>
    </location>
</feature>
<sequence>MLLDPYNQTDHPECKSRPDSGLSAITELDPGYITAIPLNKQLYTFSYICVTAGAAGIVFCMFYFLNLRYPFAPLQWTGMNAMLVYVMAAAGIFEGFLNGWYYEGTNNTLLILKVYWVRKHVFVKVWHSTRVGILLYVLFAQILFWALVAGILHRARLYWKL</sequence>
<keyword evidence="2" id="KW-0812">Transmembrane</keyword>
<accession>A0A6G1D019</accession>
<keyword evidence="2" id="KW-1133">Transmembrane helix</keyword>
<feature type="transmembrane region" description="Helical" evidence="2">
    <location>
        <begin position="77"/>
        <end position="102"/>
    </location>
</feature>
<dbReference type="OrthoDB" id="1355383at2759"/>
<feature type="transmembrane region" description="Helical" evidence="2">
    <location>
        <begin position="133"/>
        <end position="152"/>
    </location>
</feature>
<organism evidence="3 4">
    <name type="scientific">Oryza meyeriana var. granulata</name>
    <dbReference type="NCBI Taxonomy" id="110450"/>
    <lineage>
        <taxon>Eukaryota</taxon>
        <taxon>Viridiplantae</taxon>
        <taxon>Streptophyta</taxon>
        <taxon>Embryophyta</taxon>
        <taxon>Tracheophyta</taxon>
        <taxon>Spermatophyta</taxon>
        <taxon>Magnoliopsida</taxon>
        <taxon>Liliopsida</taxon>
        <taxon>Poales</taxon>
        <taxon>Poaceae</taxon>
        <taxon>BOP clade</taxon>
        <taxon>Oryzoideae</taxon>
        <taxon>Oryzeae</taxon>
        <taxon>Oryzinae</taxon>
        <taxon>Oryza</taxon>
        <taxon>Oryza meyeriana</taxon>
    </lineage>
</organism>
<dbReference type="InterPro" id="IPR003386">
    <property type="entry name" value="LACT/PDAT_acylTrfase"/>
</dbReference>
<name>A0A6G1D019_9ORYZ</name>
<comment type="caution">
    <text evidence="3">The sequence shown here is derived from an EMBL/GenBank/DDBJ whole genome shotgun (WGS) entry which is preliminary data.</text>
</comment>
<evidence type="ECO:0000256" key="2">
    <source>
        <dbReference type="SAM" id="Phobius"/>
    </source>
</evidence>
<dbReference type="Proteomes" id="UP000479710">
    <property type="component" value="Unassembled WGS sequence"/>
</dbReference>
<reference evidence="3 4" key="1">
    <citation type="submission" date="2019-11" db="EMBL/GenBank/DDBJ databases">
        <title>Whole genome sequence of Oryza granulata.</title>
        <authorList>
            <person name="Li W."/>
        </authorList>
    </citation>
    <scope>NUCLEOTIDE SEQUENCE [LARGE SCALE GENOMIC DNA]</scope>
    <source>
        <strain evidence="4">cv. Menghai</strain>
        <tissue evidence="3">Leaf</tissue>
    </source>
</reference>
<dbReference type="GO" id="GO:0008374">
    <property type="term" value="F:O-acyltransferase activity"/>
    <property type="evidence" value="ECO:0007669"/>
    <property type="project" value="InterPro"/>
</dbReference>
<protein>
    <submittedName>
        <fullName evidence="3">Uncharacterized protein</fullName>
    </submittedName>
</protein>
<proteinExistence type="predicted"/>
<feature type="transmembrane region" description="Helical" evidence="2">
    <location>
        <begin position="45"/>
        <end position="65"/>
    </location>
</feature>
<evidence type="ECO:0000313" key="4">
    <source>
        <dbReference type="Proteomes" id="UP000479710"/>
    </source>
</evidence>
<dbReference type="PANTHER" id="PTHR31061">
    <property type="entry name" value="LD22376P"/>
    <property type="match status" value="1"/>
</dbReference>
<dbReference type="GO" id="GO:0006629">
    <property type="term" value="P:lipid metabolic process"/>
    <property type="evidence" value="ECO:0007669"/>
    <property type="project" value="InterPro"/>
</dbReference>
<keyword evidence="4" id="KW-1185">Reference proteome</keyword>
<keyword evidence="2" id="KW-0472">Membrane</keyword>
<dbReference type="Pfam" id="PF02450">
    <property type="entry name" value="LCAT"/>
    <property type="match status" value="1"/>
</dbReference>